<dbReference type="NCBIfam" id="NF004189">
    <property type="entry name" value="PRK05644.1"/>
    <property type="match status" value="1"/>
</dbReference>
<keyword evidence="5" id="KW-0479">Metal-binding</keyword>
<dbReference type="InterPro" id="IPR013506">
    <property type="entry name" value="Topo_IIA_bsu_dom2"/>
</dbReference>
<dbReference type="PANTHER" id="PTHR45866">
    <property type="entry name" value="DNA GYRASE/TOPOISOMERASE SUBUNIT B"/>
    <property type="match status" value="1"/>
</dbReference>
<protein>
    <recommendedName>
        <fullName evidence="4">DNA topoisomerase (ATP-hydrolyzing)</fullName>
        <ecNumber evidence="4">5.6.2.2</ecNumber>
    </recommendedName>
</protein>
<dbReference type="InterPro" id="IPR013760">
    <property type="entry name" value="Topo_IIA-like_dom_sf"/>
</dbReference>
<dbReference type="CDD" id="cd16928">
    <property type="entry name" value="HATPase_GyrB-like"/>
    <property type="match status" value="1"/>
</dbReference>
<dbReference type="InterPro" id="IPR011557">
    <property type="entry name" value="GyrB"/>
</dbReference>
<dbReference type="HOGENOM" id="CLU_006146_1_2_10"/>
<keyword evidence="10" id="KW-0238">DNA-binding</keyword>
<dbReference type="InterPro" id="IPR002288">
    <property type="entry name" value="DNA_gyrase_B_C"/>
</dbReference>
<keyword evidence="14" id="KW-1185">Reference proteome</keyword>
<dbReference type="Gene3D" id="3.40.50.670">
    <property type="match status" value="1"/>
</dbReference>
<comment type="catalytic activity">
    <reaction evidence="1">
        <text>ATP-dependent breakage, passage and rejoining of double-stranded DNA.</text>
        <dbReference type="EC" id="5.6.2.2"/>
    </reaction>
</comment>
<evidence type="ECO:0000256" key="5">
    <source>
        <dbReference type="ARBA" id="ARBA00022723"/>
    </source>
</evidence>
<dbReference type="PATRIC" id="fig|1133592.3.peg.250"/>
<dbReference type="NCBIfam" id="NF011501">
    <property type="entry name" value="PRK14939.1"/>
    <property type="match status" value="1"/>
</dbReference>
<dbReference type="Pfam" id="PF00204">
    <property type="entry name" value="DNA_gyraseB"/>
    <property type="match status" value="1"/>
</dbReference>
<proteinExistence type="inferred from homology"/>
<dbReference type="CDD" id="cd00822">
    <property type="entry name" value="TopoII_Trans_DNA_gyrase"/>
    <property type="match status" value="1"/>
</dbReference>
<dbReference type="Gene3D" id="3.30.230.10">
    <property type="match status" value="1"/>
</dbReference>
<name>L7VJX2_9FLAO</name>
<reference evidence="13 14" key="1">
    <citation type="journal article" date="2013" name="Environ. Microbiol.">
        <title>The nutrient supplying capabilities of Uzinura, an endosymbiont of armoured scale insects.</title>
        <authorList>
            <person name="Sabree Z.L."/>
            <person name="Huang C.Y."/>
            <person name="Okusu A."/>
            <person name="Moran N.A."/>
            <person name="Normark B.B."/>
        </authorList>
    </citation>
    <scope>NUCLEOTIDE SEQUENCE [LARGE SCALE GENOMIC DNA]</scope>
    <source>
        <strain evidence="13 14">ASNER</strain>
    </source>
</reference>
<dbReference type="GO" id="GO:0006265">
    <property type="term" value="P:DNA topological change"/>
    <property type="evidence" value="ECO:0007669"/>
    <property type="project" value="InterPro"/>
</dbReference>
<keyword evidence="6" id="KW-0547">Nucleotide-binding</keyword>
<dbReference type="InterPro" id="IPR013759">
    <property type="entry name" value="Topo_IIA_B_C"/>
</dbReference>
<feature type="domain" description="Toprim" evidence="12">
    <location>
        <begin position="420"/>
        <end position="539"/>
    </location>
</feature>
<keyword evidence="7" id="KW-0067">ATP-binding</keyword>
<evidence type="ECO:0000256" key="11">
    <source>
        <dbReference type="ARBA" id="ARBA00023235"/>
    </source>
</evidence>
<keyword evidence="9" id="KW-0799">Topoisomerase</keyword>
<evidence type="ECO:0000259" key="12">
    <source>
        <dbReference type="PROSITE" id="PS50880"/>
    </source>
</evidence>
<dbReference type="EC" id="5.6.2.2" evidence="4"/>
<dbReference type="AlphaFoldDB" id="L7VJX2"/>
<evidence type="ECO:0000256" key="4">
    <source>
        <dbReference type="ARBA" id="ARBA00012895"/>
    </source>
</evidence>
<dbReference type="SUPFAM" id="SSF55874">
    <property type="entry name" value="ATPase domain of HSP90 chaperone/DNA topoisomerase II/histidine kinase"/>
    <property type="match status" value="1"/>
</dbReference>
<dbReference type="EMBL" id="CP003263">
    <property type="protein sequence ID" value="AGC67017.1"/>
    <property type="molecule type" value="Genomic_DNA"/>
</dbReference>
<dbReference type="OrthoDB" id="9802808at2"/>
<dbReference type="Pfam" id="PF02518">
    <property type="entry name" value="HATPase_c"/>
    <property type="match status" value="1"/>
</dbReference>
<dbReference type="GO" id="GO:0046872">
    <property type="term" value="F:metal ion binding"/>
    <property type="evidence" value="ECO:0007669"/>
    <property type="project" value="UniProtKB-KW"/>
</dbReference>
<dbReference type="KEGG" id="udi:ASNER_269"/>
<evidence type="ECO:0000256" key="2">
    <source>
        <dbReference type="ARBA" id="ARBA00001946"/>
    </source>
</evidence>
<dbReference type="SUPFAM" id="SSF56719">
    <property type="entry name" value="Type II DNA topoisomerase"/>
    <property type="match status" value="1"/>
</dbReference>
<dbReference type="PROSITE" id="PS00177">
    <property type="entry name" value="TOPOISOMERASE_II"/>
    <property type="match status" value="1"/>
</dbReference>
<dbReference type="STRING" id="1133592.ASNER_269"/>
<dbReference type="InterPro" id="IPR006171">
    <property type="entry name" value="TOPRIM_dom"/>
</dbReference>
<organism evidence="13 14">
    <name type="scientific">Candidatus Uzinura diaspidicola str. ASNER</name>
    <dbReference type="NCBI Taxonomy" id="1133592"/>
    <lineage>
        <taxon>Bacteria</taxon>
        <taxon>Pseudomonadati</taxon>
        <taxon>Bacteroidota</taxon>
        <taxon>Flavobacteriia</taxon>
        <taxon>Flavobacteriales</taxon>
        <taxon>Candidatus Uzinura</taxon>
    </lineage>
</organism>
<dbReference type="Pfam" id="PF00986">
    <property type="entry name" value="DNA_gyraseB_C"/>
    <property type="match status" value="1"/>
</dbReference>
<dbReference type="SUPFAM" id="SSF54211">
    <property type="entry name" value="Ribosomal protein S5 domain 2-like"/>
    <property type="match status" value="1"/>
</dbReference>
<evidence type="ECO:0000256" key="7">
    <source>
        <dbReference type="ARBA" id="ARBA00022840"/>
    </source>
</evidence>
<dbReference type="PANTHER" id="PTHR45866:SF1">
    <property type="entry name" value="DNA GYRASE SUBUNIT B, MITOCHONDRIAL"/>
    <property type="match status" value="1"/>
</dbReference>
<dbReference type="InterPro" id="IPR018522">
    <property type="entry name" value="TopoIIA_CS"/>
</dbReference>
<dbReference type="Pfam" id="PF01751">
    <property type="entry name" value="Toprim"/>
    <property type="match status" value="1"/>
</dbReference>
<keyword evidence="8" id="KW-0460">Magnesium</keyword>
<dbReference type="InterPro" id="IPR014721">
    <property type="entry name" value="Ribsml_uS5_D2-typ_fold_subgr"/>
</dbReference>
<evidence type="ECO:0000256" key="1">
    <source>
        <dbReference type="ARBA" id="ARBA00000185"/>
    </source>
</evidence>
<evidence type="ECO:0000256" key="9">
    <source>
        <dbReference type="ARBA" id="ARBA00023029"/>
    </source>
</evidence>
<dbReference type="GO" id="GO:0034335">
    <property type="term" value="F:DNA negative supercoiling activity"/>
    <property type="evidence" value="ECO:0007669"/>
    <property type="project" value="UniProtKB-ARBA"/>
</dbReference>
<evidence type="ECO:0000313" key="13">
    <source>
        <dbReference type="EMBL" id="AGC67017.1"/>
    </source>
</evidence>
<dbReference type="FunFam" id="3.30.230.10:FF:000005">
    <property type="entry name" value="DNA gyrase subunit B"/>
    <property type="match status" value="1"/>
</dbReference>
<gene>
    <name evidence="13" type="primary">gyrB</name>
    <name evidence="13" type="ORF">ASNER_269</name>
</gene>
<keyword evidence="11" id="KW-0413">Isomerase</keyword>
<sequence length="640" mass="72637">MNNYNAEKIQSLEGIEHVRLRPSMYVGDIGKRGLHHLVNEIIDNSIDEALAGYCDKIWVTIYKDNSITIRDNGRGIPIDIHQKEGKSALEVVLTKIGAGGKFDKSSYKVSGGLHGVGISCVNALSSLLKAKIYRNEKIFYQEYVRGRAFSPVQVIGKTKLRGTEINFHFDETIFSHIQYNYNTLVARFRELSYLNRGLTIFFSDERAYENRNPKRIVFYSEDGIKGFILFIEESRDPLIPSVIYMEGERENIPVEVALRYNTSYNENIHSYVNNINTIEGGTHIAGFRRGLTRTLKKYTDESFFLEKDKVYITGDDFREGLTAIISIKVMNPQFEGQTKTKLGNAEVSGVVDRVVGEMLLDYLEENPSDARTIIEKVLIAAKARQAAKKARELIQRKTTISIGSLPGKLADCSSNEPSACELYLVEGDSAAGTAKQGRDREFQAILPLRGKILNVEKAMQYKVYENEEIRNIYTALGVQVGDSEDRKALNIEKLRYNKIIIMTDADIDGSHISTLILTLFFRYMKILIEEGYIFIATPPVFLIKKGNKSSYAWNDRQRENIIHQLGGNKGLNVQRYKGLGEMNAEQLWETTMNPQKRLLRIVTIENATEADRIFSMLMGDDVSPRRQFIENNAIYAKIDA</sequence>
<dbReference type="SMART" id="SM00387">
    <property type="entry name" value="HATPase_c"/>
    <property type="match status" value="1"/>
</dbReference>
<dbReference type="PROSITE" id="PS50880">
    <property type="entry name" value="TOPRIM"/>
    <property type="match status" value="1"/>
</dbReference>
<dbReference type="Proteomes" id="UP000011174">
    <property type="component" value="Chromosome"/>
</dbReference>
<comment type="cofactor">
    <cofactor evidence="2">
        <name>Mg(2+)</name>
        <dbReference type="ChEBI" id="CHEBI:18420"/>
    </cofactor>
</comment>
<accession>L7VJX2</accession>
<dbReference type="FunFam" id="3.30.565.10:FF:000002">
    <property type="entry name" value="DNA gyrase subunit B"/>
    <property type="match status" value="1"/>
</dbReference>
<dbReference type="InterPro" id="IPR003594">
    <property type="entry name" value="HATPase_dom"/>
</dbReference>
<evidence type="ECO:0000256" key="6">
    <source>
        <dbReference type="ARBA" id="ARBA00022741"/>
    </source>
</evidence>
<dbReference type="GO" id="GO:0003677">
    <property type="term" value="F:DNA binding"/>
    <property type="evidence" value="ECO:0007669"/>
    <property type="project" value="UniProtKB-KW"/>
</dbReference>
<evidence type="ECO:0000256" key="10">
    <source>
        <dbReference type="ARBA" id="ARBA00023125"/>
    </source>
</evidence>
<dbReference type="FunFam" id="3.40.50.670:FF:000002">
    <property type="entry name" value="DNA gyrase subunit B"/>
    <property type="match status" value="1"/>
</dbReference>
<dbReference type="PRINTS" id="PR01159">
    <property type="entry name" value="DNAGYRASEB"/>
</dbReference>
<dbReference type="InterPro" id="IPR036890">
    <property type="entry name" value="HATPase_C_sf"/>
</dbReference>
<dbReference type="InterPro" id="IPR001241">
    <property type="entry name" value="Topo_IIA"/>
</dbReference>
<dbReference type="Gene3D" id="3.30.565.10">
    <property type="entry name" value="Histidine kinase-like ATPase, C-terminal domain"/>
    <property type="match status" value="1"/>
</dbReference>
<evidence type="ECO:0000256" key="3">
    <source>
        <dbReference type="ARBA" id="ARBA00010708"/>
    </source>
</evidence>
<dbReference type="GO" id="GO:0005694">
    <property type="term" value="C:chromosome"/>
    <property type="evidence" value="ECO:0007669"/>
    <property type="project" value="InterPro"/>
</dbReference>
<dbReference type="PRINTS" id="PR00418">
    <property type="entry name" value="TPI2FAMILY"/>
</dbReference>
<dbReference type="GO" id="GO:0005524">
    <property type="term" value="F:ATP binding"/>
    <property type="evidence" value="ECO:0007669"/>
    <property type="project" value="UniProtKB-KW"/>
</dbReference>
<evidence type="ECO:0000313" key="14">
    <source>
        <dbReference type="Proteomes" id="UP000011174"/>
    </source>
</evidence>
<comment type="similarity">
    <text evidence="3">Belongs to the type II topoisomerase GyrB family.</text>
</comment>
<dbReference type="NCBIfam" id="TIGR01059">
    <property type="entry name" value="gyrB"/>
    <property type="match status" value="1"/>
</dbReference>
<dbReference type="SMART" id="SM00433">
    <property type="entry name" value="TOP2c"/>
    <property type="match status" value="1"/>
</dbReference>
<dbReference type="InterPro" id="IPR000565">
    <property type="entry name" value="Topo_IIA_B"/>
</dbReference>
<evidence type="ECO:0000256" key="8">
    <source>
        <dbReference type="ARBA" id="ARBA00022842"/>
    </source>
</evidence>
<dbReference type="InterPro" id="IPR020568">
    <property type="entry name" value="Ribosomal_Su5_D2-typ_SF"/>
</dbReference>